<dbReference type="InterPro" id="IPR006935">
    <property type="entry name" value="Helicase/UvrB_N"/>
</dbReference>
<dbReference type="GO" id="GO:0016887">
    <property type="term" value="F:ATP hydrolysis activity"/>
    <property type="evidence" value="ECO:0007669"/>
    <property type="project" value="TreeGrafter"/>
</dbReference>
<dbReference type="PROSITE" id="PS51194">
    <property type="entry name" value="HELICASE_CTER"/>
    <property type="match status" value="1"/>
</dbReference>
<comment type="caution">
    <text evidence="3">The sequence shown here is derived from an EMBL/GenBank/DDBJ whole genome shotgun (WGS) entry which is preliminary data.</text>
</comment>
<dbReference type="Gene3D" id="3.40.50.300">
    <property type="entry name" value="P-loop containing nucleotide triphosphate hydrolases"/>
    <property type="match status" value="2"/>
</dbReference>
<keyword evidence="3" id="KW-0547">Nucleotide-binding</keyword>
<dbReference type="AlphaFoldDB" id="A0A919NU33"/>
<keyword evidence="3" id="KW-0347">Helicase</keyword>
<dbReference type="GO" id="GO:0004386">
    <property type="term" value="F:helicase activity"/>
    <property type="evidence" value="ECO:0007669"/>
    <property type="project" value="UniProtKB-KW"/>
</dbReference>
<dbReference type="InterPro" id="IPR052511">
    <property type="entry name" value="ATP-dep_Helicase"/>
</dbReference>
<dbReference type="CDD" id="cd18032">
    <property type="entry name" value="DEXHc_RE_I_III_res"/>
    <property type="match status" value="1"/>
</dbReference>
<feature type="domain" description="Helicase ATP-binding" evidence="1">
    <location>
        <begin position="276"/>
        <end position="429"/>
    </location>
</feature>
<reference evidence="3" key="1">
    <citation type="submission" date="2021-01" db="EMBL/GenBank/DDBJ databases">
        <title>Whole genome shotgun sequence of Actinoplanes tereljensis NBRC 105297.</title>
        <authorList>
            <person name="Komaki H."/>
            <person name="Tamura T."/>
        </authorList>
    </citation>
    <scope>NUCLEOTIDE SEQUENCE</scope>
    <source>
        <strain evidence="3">NBRC 105297</strain>
    </source>
</reference>
<dbReference type="Pfam" id="PF00271">
    <property type="entry name" value="Helicase_C"/>
    <property type="match status" value="1"/>
</dbReference>
<dbReference type="SUPFAM" id="SSF52540">
    <property type="entry name" value="P-loop containing nucleoside triphosphate hydrolases"/>
    <property type="match status" value="1"/>
</dbReference>
<dbReference type="SUPFAM" id="SSF56024">
    <property type="entry name" value="Phospholipase D/nuclease"/>
    <property type="match status" value="1"/>
</dbReference>
<gene>
    <name evidence="3" type="ORF">Ate02nite_78950</name>
</gene>
<evidence type="ECO:0000259" key="2">
    <source>
        <dbReference type="PROSITE" id="PS51194"/>
    </source>
</evidence>
<sequence length="985" mass="110720">MFRALEAVPLDERATVGVEVAHLLMDQLHERLPKVNVATERPAASAEVLSAIGTMQPDGKTRFPERPLIPLLDTTLLTNARGEPRVGSQVLREIESADEIDLVIAFIRRSGLKRGLGDALRRHTEQGKQLRIYTTTYTGSTEATALDELAGMGADVRVSYDTSINRLHAKAWLFHRHSSFSTAYVGSSNLTYSAQTDGSEWNVRLSAARNPDVIARIKAAFETFEASEEFKRYDKAQFEEAIARLRRPDQPDRAMLSPTELELKPFQERLLELIEVSRAQGHHRNLLVSATGTGKTVMAAIDYDRLRKRLPRARLLFIAHRKEILQASMATYRQAMRDYAFGELWVDGERPKDFEHVFASIHSLKNNVERIAPDHFDVIVIDEFHHAAAPSYEAVLTKLAPRELLGLTATPERADGLPILHWFGDRIAAELRLWDAIEQHRLSPFEYYGIHDGIDLSEVPWRRGQGYDVDALTEKYTGNDGWVRLVYQKLVDHVDDVATIKCLGFCVSVAHAHYMAAQFQQLGVKAVAVSGKSSDAERAGALTDLAAGRVQVVFSVDLFNEGVDVPAVDMLLMLRPTESATLFLQQLGRGLRQSRDKMICTVLDFVGMHRREFRFDRRYRALLGGSRLDLEKAIKEGFPFLPAGCHMELDRVAQDIVLRSIREAVPSTWPAKVRELRELIATRGPVSLAEYLRETGLEIADVYNANHTWSEMLEQANASVEPAGPFEQSLRRAIGRLQHVDDRQRLDSYLALLTKAGQPNAAAMTTTDRRLLHMLIANLGNQILTKKNELQDATLQQAADIVWRHPQVLAELRDLMNALYDSPNHVQHAVTDEIPLQVHGRYTRLEMLAAVGEADRAKTREWREGVLDASTIGADLLAFTLDKTSGDFSPTTRYRDYAISPDLIHWESQSTTSADSPTGQRYQHHAARERKILLFARESTEDRAFWFLGPATYVSHEGERPMAVKWRLETPLSGDLFAAFAAAVA</sequence>
<dbReference type="InterPro" id="IPR001650">
    <property type="entry name" value="Helicase_C-like"/>
</dbReference>
<evidence type="ECO:0000313" key="3">
    <source>
        <dbReference type="EMBL" id="GIF25165.1"/>
    </source>
</evidence>
<evidence type="ECO:0000313" key="4">
    <source>
        <dbReference type="Proteomes" id="UP000623608"/>
    </source>
</evidence>
<dbReference type="CDD" id="cd18799">
    <property type="entry name" value="SF2_C_EcoAI-like"/>
    <property type="match status" value="1"/>
</dbReference>
<dbReference type="SMART" id="SM00490">
    <property type="entry name" value="HELICc"/>
    <property type="match status" value="1"/>
</dbReference>
<accession>A0A919NU33</accession>
<organism evidence="3 4">
    <name type="scientific">Paractinoplanes tereljensis</name>
    <dbReference type="NCBI Taxonomy" id="571912"/>
    <lineage>
        <taxon>Bacteria</taxon>
        <taxon>Bacillati</taxon>
        <taxon>Actinomycetota</taxon>
        <taxon>Actinomycetes</taxon>
        <taxon>Micromonosporales</taxon>
        <taxon>Micromonosporaceae</taxon>
        <taxon>Paractinoplanes</taxon>
    </lineage>
</organism>
<dbReference type="SMART" id="SM00487">
    <property type="entry name" value="DEXDc"/>
    <property type="match status" value="1"/>
</dbReference>
<proteinExistence type="predicted"/>
<name>A0A919NU33_9ACTN</name>
<dbReference type="InterPro" id="IPR025202">
    <property type="entry name" value="PLD-like_dom"/>
</dbReference>
<dbReference type="PROSITE" id="PS51192">
    <property type="entry name" value="HELICASE_ATP_BIND_1"/>
    <property type="match status" value="1"/>
</dbReference>
<dbReference type="PANTHER" id="PTHR47962">
    <property type="entry name" value="ATP-DEPENDENT HELICASE LHR-RELATED-RELATED"/>
    <property type="match status" value="1"/>
</dbReference>
<dbReference type="InterPro" id="IPR021835">
    <property type="entry name" value="DUF3427"/>
</dbReference>
<keyword evidence="3" id="KW-0378">Hydrolase</keyword>
<dbReference type="GO" id="GO:0003677">
    <property type="term" value="F:DNA binding"/>
    <property type="evidence" value="ECO:0007669"/>
    <property type="project" value="InterPro"/>
</dbReference>
<dbReference type="GO" id="GO:0005524">
    <property type="term" value="F:ATP binding"/>
    <property type="evidence" value="ECO:0007669"/>
    <property type="project" value="InterPro"/>
</dbReference>
<dbReference type="Pfam" id="PF04851">
    <property type="entry name" value="ResIII"/>
    <property type="match status" value="1"/>
</dbReference>
<dbReference type="Proteomes" id="UP000623608">
    <property type="component" value="Unassembled WGS sequence"/>
</dbReference>
<dbReference type="Pfam" id="PF13091">
    <property type="entry name" value="PLDc_2"/>
    <property type="match status" value="1"/>
</dbReference>
<dbReference type="PANTHER" id="PTHR47962:SF7">
    <property type="entry name" value="MITOCHONDRIAL ATP-DEPENDENT HELICASE IRC3-RELATED"/>
    <property type="match status" value="1"/>
</dbReference>
<dbReference type="Gene3D" id="3.30.870.10">
    <property type="entry name" value="Endonuclease Chain A"/>
    <property type="match status" value="1"/>
</dbReference>
<evidence type="ECO:0000259" key="1">
    <source>
        <dbReference type="PROSITE" id="PS51192"/>
    </source>
</evidence>
<protein>
    <submittedName>
        <fullName evidence="3">Helicase</fullName>
    </submittedName>
</protein>
<dbReference type="Pfam" id="PF11907">
    <property type="entry name" value="DUF3427"/>
    <property type="match status" value="1"/>
</dbReference>
<dbReference type="InterPro" id="IPR014001">
    <property type="entry name" value="Helicase_ATP-bd"/>
</dbReference>
<keyword evidence="3" id="KW-0067">ATP-binding</keyword>
<dbReference type="EMBL" id="BOMY01000050">
    <property type="protein sequence ID" value="GIF25165.1"/>
    <property type="molecule type" value="Genomic_DNA"/>
</dbReference>
<keyword evidence="4" id="KW-1185">Reference proteome</keyword>
<feature type="domain" description="Helicase C-terminal" evidence="2">
    <location>
        <begin position="489"/>
        <end position="634"/>
    </location>
</feature>
<dbReference type="InterPro" id="IPR027417">
    <property type="entry name" value="P-loop_NTPase"/>
</dbReference>